<comment type="function">
    <text evidence="6">Removes the formyl group from the N-terminal Met of newly synthesized proteins. Requires at least a dipeptide for an efficient rate of reaction. N-terminal L-methionine is a prerequisite for activity but the enzyme has broad specificity at other positions.</text>
</comment>
<dbReference type="InterPro" id="IPR036821">
    <property type="entry name" value="Peptide_deformylase_sf"/>
</dbReference>
<evidence type="ECO:0000256" key="3">
    <source>
        <dbReference type="ARBA" id="ARBA00022801"/>
    </source>
</evidence>
<organism evidence="7 8">
    <name type="scientific">Mariniplasma anaerobium</name>
    <dbReference type="NCBI Taxonomy" id="2735436"/>
    <lineage>
        <taxon>Bacteria</taxon>
        <taxon>Bacillati</taxon>
        <taxon>Mycoplasmatota</taxon>
        <taxon>Mollicutes</taxon>
        <taxon>Acholeplasmatales</taxon>
        <taxon>Acholeplasmataceae</taxon>
        <taxon>Mariniplasma</taxon>
    </lineage>
</organism>
<evidence type="ECO:0000256" key="4">
    <source>
        <dbReference type="ARBA" id="ARBA00022917"/>
    </source>
</evidence>
<keyword evidence="5 6" id="KW-0408">Iron</keyword>
<dbReference type="GO" id="GO:0042586">
    <property type="term" value="F:peptide deformylase activity"/>
    <property type="evidence" value="ECO:0007669"/>
    <property type="project" value="UniProtKB-UniRule"/>
</dbReference>
<protein>
    <recommendedName>
        <fullName evidence="6">Peptide deformylase</fullName>
        <shortName evidence="6">PDF</shortName>
        <ecNumber evidence="6">3.5.1.88</ecNumber>
    </recommendedName>
    <alternativeName>
        <fullName evidence="6">Polypeptide deformylase</fullName>
    </alternativeName>
</protein>
<dbReference type="PRINTS" id="PR01576">
    <property type="entry name" value="PDEFORMYLASE"/>
</dbReference>
<dbReference type="HAMAP" id="MF_00163">
    <property type="entry name" value="Pep_deformylase"/>
    <property type="match status" value="1"/>
</dbReference>
<name>A0A7U9TI70_9MOLU</name>
<dbReference type="SUPFAM" id="SSF56420">
    <property type="entry name" value="Peptide deformylase"/>
    <property type="match status" value="1"/>
</dbReference>
<reference evidence="7" key="1">
    <citation type="submission" date="2021-01" db="EMBL/GenBank/DDBJ databases">
        <title>Draft genome sequence of Acholeplasmataceae bacterium strain Mahy22.</title>
        <authorList>
            <person name="Watanabe M."/>
            <person name="Kojima H."/>
            <person name="Fukui M."/>
        </authorList>
    </citation>
    <scope>NUCLEOTIDE SEQUENCE</scope>
    <source>
        <strain evidence="7">Mahy22</strain>
    </source>
</reference>
<dbReference type="GO" id="GO:0046872">
    <property type="term" value="F:metal ion binding"/>
    <property type="evidence" value="ECO:0007669"/>
    <property type="project" value="UniProtKB-KW"/>
</dbReference>
<dbReference type="EMBL" id="AP024412">
    <property type="protein sequence ID" value="BCR36559.1"/>
    <property type="molecule type" value="Genomic_DNA"/>
</dbReference>
<proteinExistence type="inferred from homology"/>
<dbReference type="GO" id="GO:0006412">
    <property type="term" value="P:translation"/>
    <property type="evidence" value="ECO:0007669"/>
    <property type="project" value="UniProtKB-UniRule"/>
</dbReference>
<evidence type="ECO:0000313" key="7">
    <source>
        <dbReference type="EMBL" id="BCR36559.1"/>
    </source>
</evidence>
<dbReference type="InterPro" id="IPR023635">
    <property type="entry name" value="Peptide_deformylase"/>
</dbReference>
<dbReference type="CDD" id="cd00487">
    <property type="entry name" value="Pep_deformylase"/>
    <property type="match status" value="1"/>
</dbReference>
<feature type="binding site" evidence="6">
    <location>
        <position position="162"/>
    </location>
    <ligand>
        <name>Fe cation</name>
        <dbReference type="ChEBI" id="CHEBI:24875"/>
    </ligand>
</feature>
<gene>
    <name evidence="7" type="primary">def2</name>
    <name evidence="6" type="synonym">def</name>
    <name evidence="7" type="ORF">MPAN_014520</name>
</gene>
<dbReference type="Proteomes" id="UP000620133">
    <property type="component" value="Chromosome"/>
</dbReference>
<keyword evidence="3 6" id="KW-0378">Hydrolase</keyword>
<comment type="similarity">
    <text evidence="1 6">Belongs to the polypeptide deformylase family.</text>
</comment>
<dbReference type="PANTHER" id="PTHR10458">
    <property type="entry name" value="PEPTIDE DEFORMYLASE"/>
    <property type="match status" value="1"/>
</dbReference>
<feature type="binding site" evidence="6">
    <location>
        <position position="110"/>
    </location>
    <ligand>
        <name>Fe cation</name>
        <dbReference type="ChEBI" id="CHEBI:24875"/>
    </ligand>
</feature>
<keyword evidence="2 6" id="KW-0479">Metal-binding</keyword>
<dbReference type="EC" id="3.5.1.88" evidence="6"/>
<keyword evidence="8" id="KW-1185">Reference proteome</keyword>
<comment type="cofactor">
    <cofactor evidence="6">
        <name>Fe(2+)</name>
        <dbReference type="ChEBI" id="CHEBI:29033"/>
    </cofactor>
    <text evidence="6">Binds 1 Fe(2+) ion.</text>
</comment>
<evidence type="ECO:0000313" key="8">
    <source>
        <dbReference type="Proteomes" id="UP000620133"/>
    </source>
</evidence>
<accession>A0A7U9TI70</accession>
<evidence type="ECO:0000256" key="1">
    <source>
        <dbReference type="ARBA" id="ARBA00010759"/>
    </source>
</evidence>
<evidence type="ECO:0000256" key="6">
    <source>
        <dbReference type="HAMAP-Rule" id="MF_00163"/>
    </source>
</evidence>
<dbReference type="PIRSF" id="PIRSF004749">
    <property type="entry name" value="Pep_def"/>
    <property type="match status" value="1"/>
</dbReference>
<dbReference type="FunFam" id="3.90.45.10:FF:000002">
    <property type="entry name" value="Peptide deformylase"/>
    <property type="match status" value="1"/>
</dbReference>
<feature type="active site" evidence="6">
    <location>
        <position position="159"/>
    </location>
</feature>
<feature type="binding site" evidence="6">
    <location>
        <position position="158"/>
    </location>
    <ligand>
        <name>Fe cation</name>
        <dbReference type="ChEBI" id="CHEBI:24875"/>
    </ligand>
</feature>
<comment type="catalytic activity">
    <reaction evidence="6">
        <text>N-terminal N-formyl-L-methionyl-[peptide] + H2O = N-terminal L-methionyl-[peptide] + formate</text>
        <dbReference type="Rhea" id="RHEA:24420"/>
        <dbReference type="Rhea" id="RHEA-COMP:10639"/>
        <dbReference type="Rhea" id="RHEA-COMP:10640"/>
        <dbReference type="ChEBI" id="CHEBI:15377"/>
        <dbReference type="ChEBI" id="CHEBI:15740"/>
        <dbReference type="ChEBI" id="CHEBI:49298"/>
        <dbReference type="ChEBI" id="CHEBI:64731"/>
        <dbReference type="EC" id="3.5.1.88"/>
    </reaction>
</comment>
<evidence type="ECO:0000256" key="5">
    <source>
        <dbReference type="ARBA" id="ARBA00023004"/>
    </source>
</evidence>
<dbReference type="KEGG" id="manr:MPAN_014520"/>
<dbReference type="Gene3D" id="3.90.45.10">
    <property type="entry name" value="Peptide deformylase"/>
    <property type="match status" value="1"/>
</dbReference>
<dbReference type="PANTHER" id="PTHR10458:SF8">
    <property type="entry name" value="PEPTIDE DEFORMYLASE 2"/>
    <property type="match status" value="1"/>
</dbReference>
<sequence length="194" mass="21889">MILMKNIIREGHKTLETVAKDVKLPLSSADKKLLVDLLTYVKNSQDNQMVEKYGLRPAVGIAAPQVNVSKRMFACHVQDFDGTLYSYALVNPVMTKKSLELIYLPGGEGCLSVDRETEGITPRYKSVTFEALHYDQASDQLIPVKLELEGYIGIVFQHEFDHINGIMFTTKLFDTIPNAKPAFEFIDEDEEDTL</sequence>
<keyword evidence="4 6" id="KW-0648">Protein biosynthesis</keyword>
<dbReference type="AlphaFoldDB" id="A0A7U9TI70"/>
<evidence type="ECO:0000256" key="2">
    <source>
        <dbReference type="ARBA" id="ARBA00022723"/>
    </source>
</evidence>
<dbReference type="Pfam" id="PF01327">
    <property type="entry name" value="Pep_deformylase"/>
    <property type="match status" value="1"/>
</dbReference>
<dbReference type="RefSeq" id="WP_176239209.1">
    <property type="nucleotide sequence ID" value="NZ_AP024412.1"/>
</dbReference>
<dbReference type="NCBIfam" id="TIGR00079">
    <property type="entry name" value="pept_deformyl"/>
    <property type="match status" value="1"/>
</dbReference>